<dbReference type="RefSeq" id="WP_090478311.1">
    <property type="nucleotide sequence ID" value="NZ_LT629710.1"/>
</dbReference>
<dbReference type="AlphaFoldDB" id="A0A1H0RFW5"/>
<dbReference type="Gene3D" id="1.20.120.20">
    <property type="entry name" value="Apolipoprotein"/>
    <property type="match status" value="1"/>
</dbReference>
<reference evidence="2 3" key="1">
    <citation type="submission" date="2016-10" db="EMBL/GenBank/DDBJ databases">
        <authorList>
            <person name="de Groot N.N."/>
        </authorList>
    </citation>
    <scope>NUCLEOTIDE SEQUENCE [LARGE SCALE GENOMIC DNA]</scope>
    <source>
        <strain evidence="3">P4-7,KCTC 19426,CECT 7604</strain>
    </source>
</reference>
<organism evidence="2 3">
    <name type="scientific">Nakamurella panacisegetis</name>
    <dbReference type="NCBI Taxonomy" id="1090615"/>
    <lineage>
        <taxon>Bacteria</taxon>
        <taxon>Bacillati</taxon>
        <taxon>Actinomycetota</taxon>
        <taxon>Actinomycetes</taxon>
        <taxon>Nakamurellales</taxon>
        <taxon>Nakamurellaceae</taxon>
        <taxon>Nakamurella</taxon>
    </lineage>
</organism>
<dbReference type="EMBL" id="LT629710">
    <property type="protein sequence ID" value="SDP28321.1"/>
    <property type="molecule type" value="Genomic_DNA"/>
</dbReference>
<proteinExistence type="predicted"/>
<dbReference type="OrthoDB" id="3218417at2"/>
<evidence type="ECO:0008006" key="4">
    <source>
        <dbReference type="Google" id="ProtNLM"/>
    </source>
</evidence>
<dbReference type="Pfam" id="PF12277">
    <property type="entry name" value="DUF3618"/>
    <property type="match status" value="1"/>
</dbReference>
<evidence type="ECO:0000313" key="3">
    <source>
        <dbReference type="Proteomes" id="UP000198741"/>
    </source>
</evidence>
<name>A0A1H0RFW5_9ACTN</name>
<evidence type="ECO:0000256" key="1">
    <source>
        <dbReference type="SAM" id="MobiDB-lite"/>
    </source>
</evidence>
<dbReference type="STRING" id="1090615.SAMN04515671_3547"/>
<sequence>MSNDPDVIRAQIEQTRAGLSSDVNELGEKVSPAQIAKRQRDKVKGRVMTVKDHIMGAADTAKSSTGGAMSSAGDAVSDAPGMVAQHTKGSPVAAGLIAFGAGMLLSALIPASKPEAQAAAAIKEQAQPLVDQLTSTAKEAAGNLQEPAQHALESVKTTASDAVDTVKDEGSSAVDDVKGQAQDAKDTVQQHVSDS</sequence>
<dbReference type="SUPFAM" id="SSF58113">
    <property type="entry name" value="Apolipoprotein A-I"/>
    <property type="match status" value="1"/>
</dbReference>
<protein>
    <recommendedName>
        <fullName evidence="4">DUF3618 domain-containing protein</fullName>
    </recommendedName>
</protein>
<accession>A0A1H0RFW5</accession>
<dbReference type="InterPro" id="IPR022062">
    <property type="entry name" value="DUF3618"/>
</dbReference>
<dbReference type="Proteomes" id="UP000198741">
    <property type="component" value="Chromosome I"/>
</dbReference>
<evidence type="ECO:0000313" key="2">
    <source>
        <dbReference type="EMBL" id="SDP28321.1"/>
    </source>
</evidence>
<keyword evidence="3" id="KW-1185">Reference proteome</keyword>
<feature type="region of interest" description="Disordered" evidence="1">
    <location>
        <begin position="165"/>
        <end position="195"/>
    </location>
</feature>
<gene>
    <name evidence="2" type="ORF">SAMN04515671_3547</name>
</gene>